<dbReference type="InterPro" id="IPR017871">
    <property type="entry name" value="ABC_transporter-like_CS"/>
</dbReference>
<dbReference type="PROSITE" id="PS00211">
    <property type="entry name" value="ABC_TRANSPORTER_1"/>
    <property type="match status" value="1"/>
</dbReference>
<dbReference type="Pfam" id="PF00005">
    <property type="entry name" value="ABC_tran"/>
    <property type="match status" value="2"/>
</dbReference>
<feature type="domain" description="ABC transporter" evidence="4">
    <location>
        <begin position="6"/>
        <end position="199"/>
    </location>
</feature>
<dbReference type="InterPro" id="IPR032781">
    <property type="entry name" value="ABC_tran_Xtn"/>
</dbReference>
<evidence type="ECO:0000256" key="2">
    <source>
        <dbReference type="ARBA" id="ARBA00022840"/>
    </source>
</evidence>
<proteinExistence type="predicted"/>
<dbReference type="Pfam" id="PF12848">
    <property type="entry name" value="ABC_tran_Xtn"/>
    <property type="match status" value="1"/>
</dbReference>
<accession>A0A2J9PPV1</accession>
<evidence type="ECO:0000313" key="5">
    <source>
        <dbReference type="EMBL" id="PNL92352.1"/>
    </source>
</evidence>
<dbReference type="SUPFAM" id="SSF52540">
    <property type="entry name" value="P-loop containing nucleoside triphosphate hydrolases"/>
    <property type="match status" value="2"/>
</dbReference>
<protein>
    <submittedName>
        <fullName evidence="5">ABC-F type ribosomal protection protein</fullName>
    </submittedName>
</protein>
<feature type="compositionally biased region" description="Basic and acidic residues" evidence="3">
    <location>
        <begin position="238"/>
        <end position="251"/>
    </location>
</feature>
<dbReference type="PANTHER" id="PTHR42855">
    <property type="entry name" value="ABC TRANSPORTER ATP-BINDING SUBUNIT"/>
    <property type="match status" value="1"/>
</dbReference>
<organism evidence="5 6">
    <name type="scientific">Aerococcus viridans</name>
    <dbReference type="NCBI Taxonomy" id="1377"/>
    <lineage>
        <taxon>Bacteria</taxon>
        <taxon>Bacillati</taxon>
        <taxon>Bacillota</taxon>
        <taxon>Bacilli</taxon>
        <taxon>Lactobacillales</taxon>
        <taxon>Aerococcaceae</taxon>
        <taxon>Aerococcus</taxon>
    </lineage>
</organism>
<dbReference type="PANTHER" id="PTHR42855:SF2">
    <property type="entry name" value="DRUG RESISTANCE ABC TRANSPORTER,ATP-BINDING PROTEIN"/>
    <property type="match status" value="1"/>
</dbReference>
<evidence type="ECO:0000259" key="4">
    <source>
        <dbReference type="PROSITE" id="PS50893"/>
    </source>
</evidence>
<name>A0A2J9PPV1_9LACT</name>
<dbReference type="GO" id="GO:0005524">
    <property type="term" value="F:ATP binding"/>
    <property type="evidence" value="ECO:0007669"/>
    <property type="project" value="UniProtKB-KW"/>
</dbReference>
<gene>
    <name evidence="5" type="ORF">A6J77_008945</name>
</gene>
<evidence type="ECO:0000256" key="3">
    <source>
        <dbReference type="SAM" id="MobiDB-lite"/>
    </source>
</evidence>
<dbReference type="Gene3D" id="3.40.50.300">
    <property type="entry name" value="P-loop containing nucleotide triphosphate hydrolases"/>
    <property type="match status" value="3"/>
</dbReference>
<dbReference type="SMART" id="SM00382">
    <property type="entry name" value="AAA"/>
    <property type="match status" value="2"/>
</dbReference>
<keyword evidence="2" id="KW-0067">ATP-binding</keyword>
<feature type="region of interest" description="Disordered" evidence="3">
    <location>
        <begin position="218"/>
        <end position="251"/>
    </location>
</feature>
<comment type="caution">
    <text evidence="5">The sequence shown here is derived from an EMBL/GenBank/DDBJ whole genome shotgun (WGS) entry which is preliminary data.</text>
</comment>
<sequence length="490" mass="56060">MNKLVLELKNVEKSFMSRDILAIDELKVYENEKIGIVGGNGEGKSALLNLICGKLKPDIGTVHRTIYFEYYEQIQEGMKPDYEKIDPEYLSRLDLPEHEVENYSGGQQTRLRLAEYFSTYQFGLLMDEPTTHLDTDGIQFLVDQLKYYYGTLIVVSHDRYFLDQVVDTIWEVNNGKVTVYPGNYSAYQALKKQELIEQQNAFEKFTKEKQHLEQAAKEKQAQAEKMASVSTKQKNKAVKPDRLASSKQKDTVQKAAHKAAKAIQKRAEQLDEVQNVAEEKVINFPQPKNLEMHNDFPIMGHKVTIQRGSKVLFDEASFQLPLGKRIGITGPNGSGKSTLLEYIVNDGEGITLSNKIVFSVYKQKAYQLSQDKTMIEYLKQDSHLEEPVIRSILNNLGFDQTEVVKKSVVDLSGGEVTRLVIAKLFTDPSNVLILDEPTNFIDVQTIEALELLMKSYKGTILFTSHDKYFMERVAEQIWEIRDQRLNLVEY</sequence>
<feature type="domain" description="ABC transporter" evidence="4">
    <location>
        <begin position="298"/>
        <end position="490"/>
    </location>
</feature>
<dbReference type="AlphaFoldDB" id="A0A2J9PPV1"/>
<evidence type="ECO:0000256" key="1">
    <source>
        <dbReference type="ARBA" id="ARBA00022741"/>
    </source>
</evidence>
<keyword evidence="1" id="KW-0547">Nucleotide-binding</keyword>
<dbReference type="CDD" id="cd03221">
    <property type="entry name" value="ABCF_EF-3"/>
    <property type="match status" value="2"/>
</dbReference>
<dbReference type="InterPro" id="IPR051309">
    <property type="entry name" value="ABCF_ATPase"/>
</dbReference>
<dbReference type="NCBIfam" id="NF000355">
    <property type="entry name" value="ribo_prot_ABC_F"/>
    <property type="match status" value="1"/>
</dbReference>
<dbReference type="RefSeq" id="WP_083070135.1">
    <property type="nucleotide sequence ID" value="NZ_JARSIX010000098.1"/>
</dbReference>
<dbReference type="PROSITE" id="PS50893">
    <property type="entry name" value="ABC_TRANSPORTER_2"/>
    <property type="match status" value="2"/>
</dbReference>
<reference evidence="6" key="1">
    <citation type="submission" date="2017-12" db="EMBL/GenBank/DDBJ databases">
        <title>FDA dAtabase for Regulatory Grade micrObial Sequences (FDA-ARGOS): Supporting development and validation of Infectious Disease Dx tests.</title>
        <authorList>
            <person name="Hoffmann M."/>
            <person name="Allard M."/>
            <person name="Evans P."/>
            <person name="Brown E."/>
            <person name="Tallon L."/>
            <person name="Sadzewicz L."/>
            <person name="Sengamalay N."/>
            <person name="Ott S."/>
            <person name="Godinez A."/>
            <person name="Nagaraj S."/>
            <person name="Vavikolanu K."/>
            <person name="Aluvathingal J."/>
            <person name="Nadendla S."/>
            <person name="Sichtig H."/>
        </authorList>
    </citation>
    <scope>NUCLEOTIDE SEQUENCE [LARGE SCALE GENOMIC DNA]</scope>
    <source>
        <strain evidence="6">FDAARGOS_249</strain>
    </source>
</reference>
<dbReference type="Proteomes" id="UP000192813">
    <property type="component" value="Unassembled WGS sequence"/>
</dbReference>
<dbReference type="InterPro" id="IPR003439">
    <property type="entry name" value="ABC_transporter-like_ATP-bd"/>
</dbReference>
<evidence type="ECO:0000313" key="6">
    <source>
        <dbReference type="Proteomes" id="UP000192813"/>
    </source>
</evidence>
<dbReference type="InterPro" id="IPR003593">
    <property type="entry name" value="AAA+_ATPase"/>
</dbReference>
<dbReference type="GO" id="GO:0016887">
    <property type="term" value="F:ATP hydrolysis activity"/>
    <property type="evidence" value="ECO:0007669"/>
    <property type="project" value="InterPro"/>
</dbReference>
<dbReference type="InterPro" id="IPR027417">
    <property type="entry name" value="P-loop_NTPase"/>
</dbReference>
<dbReference type="EMBL" id="NBTM02000001">
    <property type="protein sequence ID" value="PNL92352.1"/>
    <property type="molecule type" value="Genomic_DNA"/>
</dbReference>